<sequence>MDEAGLGDDVYQPQQESEASDPVEQLDTEDTLDDPDVDDVLDRGYSPPERPYAVDDVGTTAAEQHRGESLESRLARERPEHDGPPGDGVGDVADGDGEPWDGEVGTVRAGRLTRDLDIDEPDSTAGEDVGIDGAAASAEEAAVHVIADEA</sequence>
<reference evidence="3" key="1">
    <citation type="journal article" date="2022" name="Front. Microbiol.">
        <title>Mirubactin C rescues the lethal effect of cell wall biosynthesis mutations in Bacillus subtilis.</title>
        <authorList>
            <person name="Kepplinger B."/>
            <person name="Wen X."/>
            <person name="Tyler A.R."/>
            <person name="Kim B.Y."/>
            <person name="Brown J."/>
            <person name="Banks P."/>
            <person name="Dashti Y."/>
            <person name="Mackenzie E.S."/>
            <person name="Wills C."/>
            <person name="Kawai Y."/>
            <person name="Waldron K.J."/>
            <person name="Allenby N.E.E."/>
            <person name="Wu L.J."/>
            <person name="Hall M.J."/>
            <person name="Errington J."/>
        </authorList>
    </citation>
    <scope>NUCLEOTIDE SEQUENCE</scope>
    <source>
        <strain evidence="3">MDA8-470</strain>
    </source>
</reference>
<feature type="compositionally biased region" description="Basic and acidic residues" evidence="1">
    <location>
        <begin position="63"/>
        <end position="84"/>
    </location>
</feature>
<evidence type="ECO:0000313" key="3">
    <source>
        <dbReference type="EMBL" id="UZK53610.1"/>
    </source>
</evidence>
<feature type="region of interest" description="Disordered" evidence="1">
    <location>
        <begin position="1"/>
        <end position="129"/>
    </location>
</feature>
<keyword evidence="4" id="KW-1185">Reference proteome</keyword>
<organism evidence="3 4">
    <name type="scientific">Streptomyces drozdowiczii</name>
    <dbReference type="NCBI Taxonomy" id="202862"/>
    <lineage>
        <taxon>Bacteria</taxon>
        <taxon>Bacillati</taxon>
        <taxon>Actinomycetota</taxon>
        <taxon>Actinomycetes</taxon>
        <taxon>Kitasatosporales</taxon>
        <taxon>Streptomycetaceae</taxon>
        <taxon>Streptomyces</taxon>
    </lineage>
</organism>
<feature type="compositionally biased region" description="Acidic residues" evidence="1">
    <location>
        <begin position="18"/>
        <end position="39"/>
    </location>
</feature>
<evidence type="ECO:0000256" key="1">
    <source>
        <dbReference type="SAM" id="MobiDB-lite"/>
    </source>
</evidence>
<gene>
    <name evidence="3" type="ORF">NEH16_05140</name>
</gene>
<evidence type="ECO:0000313" key="4">
    <source>
        <dbReference type="Proteomes" id="UP001164963"/>
    </source>
</evidence>
<feature type="domain" description="DUF5709" evidence="2">
    <location>
        <begin position="103"/>
        <end position="148"/>
    </location>
</feature>
<dbReference type="RefSeq" id="WP_265539604.1">
    <property type="nucleotide sequence ID" value="NZ_CP098740.1"/>
</dbReference>
<dbReference type="EMBL" id="CP098740">
    <property type="protein sequence ID" value="UZK53610.1"/>
    <property type="molecule type" value="Genomic_DNA"/>
</dbReference>
<dbReference type="InterPro" id="IPR043763">
    <property type="entry name" value="DUF5709"/>
</dbReference>
<proteinExistence type="predicted"/>
<accession>A0ABY6PN58</accession>
<dbReference type="Proteomes" id="UP001164963">
    <property type="component" value="Chromosome"/>
</dbReference>
<evidence type="ECO:0000259" key="2">
    <source>
        <dbReference type="Pfam" id="PF18970"/>
    </source>
</evidence>
<dbReference type="Pfam" id="PF18970">
    <property type="entry name" value="DUF5709"/>
    <property type="match status" value="1"/>
</dbReference>
<protein>
    <submittedName>
        <fullName evidence="3">DUF5709 domain-containing protein</fullName>
    </submittedName>
</protein>
<name>A0ABY6PN58_9ACTN</name>